<dbReference type="PANTHER" id="PTHR45586">
    <property type="entry name" value="TPR REPEAT-CONTAINING PROTEIN PA4667"/>
    <property type="match status" value="1"/>
</dbReference>
<dbReference type="EMBL" id="DSYK01000633">
    <property type="protein sequence ID" value="HGS22705.1"/>
    <property type="molecule type" value="Genomic_DNA"/>
</dbReference>
<dbReference type="PROSITE" id="PS50005">
    <property type="entry name" value="TPR"/>
    <property type="match status" value="2"/>
</dbReference>
<proteinExistence type="predicted"/>
<dbReference type="InterPro" id="IPR011990">
    <property type="entry name" value="TPR-like_helical_dom_sf"/>
</dbReference>
<reference evidence="4" key="1">
    <citation type="journal article" date="2020" name="mSystems">
        <title>Genome- and Community-Level Interaction Insights into Carbon Utilization and Element Cycling Functions of Hydrothermarchaeota in Hydrothermal Sediment.</title>
        <authorList>
            <person name="Zhou Z."/>
            <person name="Liu Y."/>
            <person name="Xu W."/>
            <person name="Pan J."/>
            <person name="Luo Z.H."/>
            <person name="Li M."/>
        </authorList>
    </citation>
    <scope>NUCLEOTIDE SEQUENCE [LARGE SCALE GENOMIC DNA]</scope>
    <source>
        <strain evidence="4">SpSt-573</strain>
    </source>
</reference>
<dbReference type="SMART" id="SM00028">
    <property type="entry name" value="TPR"/>
    <property type="match status" value="2"/>
</dbReference>
<comment type="caution">
    <text evidence="4">The sequence shown here is derived from an EMBL/GenBank/DDBJ whole genome shotgun (WGS) entry which is preliminary data.</text>
</comment>
<accession>A0A7C4PNC1</accession>
<evidence type="ECO:0000256" key="1">
    <source>
        <dbReference type="ARBA" id="ARBA00022737"/>
    </source>
</evidence>
<protein>
    <submittedName>
        <fullName evidence="4">Tetratricopeptide repeat protein</fullName>
    </submittedName>
</protein>
<sequence length="197" mass="21668">MVVLGVIFALAVIIYQKFFAPDPKVIAEVTAKQNAEQALMEKDLPTALMEVEEGLKQSPESMDLLMLKAGILEVQGKTDEAKAIFSELEKRVNNPEAYALSTAQTYMLLDQFDEAIEVLNKFISQKPDSAKGYLLLGQAYELKGDQLQALQTYEKASEVGERVNDPTTVAQARIKMGMLMQIMGLPTVAQPVPTSTP</sequence>
<keyword evidence="1" id="KW-0677">Repeat</keyword>
<gene>
    <name evidence="4" type="ORF">ENT37_12685</name>
</gene>
<dbReference type="SUPFAM" id="SSF48452">
    <property type="entry name" value="TPR-like"/>
    <property type="match status" value="1"/>
</dbReference>
<dbReference type="PANTHER" id="PTHR45586:SF1">
    <property type="entry name" value="LIPOPOLYSACCHARIDE ASSEMBLY PROTEIN B"/>
    <property type="match status" value="1"/>
</dbReference>
<dbReference type="Gene3D" id="1.25.40.10">
    <property type="entry name" value="Tetratricopeptide repeat domain"/>
    <property type="match status" value="1"/>
</dbReference>
<evidence type="ECO:0000256" key="2">
    <source>
        <dbReference type="ARBA" id="ARBA00022803"/>
    </source>
</evidence>
<feature type="repeat" description="TPR" evidence="3">
    <location>
        <begin position="96"/>
        <end position="129"/>
    </location>
</feature>
<organism evidence="4">
    <name type="scientific">Anaerolinea thermolimosa</name>
    <dbReference type="NCBI Taxonomy" id="229919"/>
    <lineage>
        <taxon>Bacteria</taxon>
        <taxon>Bacillati</taxon>
        <taxon>Chloroflexota</taxon>
        <taxon>Anaerolineae</taxon>
        <taxon>Anaerolineales</taxon>
        <taxon>Anaerolineaceae</taxon>
        <taxon>Anaerolinea</taxon>
    </lineage>
</organism>
<dbReference type="AlphaFoldDB" id="A0A7C4PNC1"/>
<dbReference type="Pfam" id="PF14559">
    <property type="entry name" value="TPR_19"/>
    <property type="match status" value="1"/>
</dbReference>
<dbReference type="Pfam" id="PF13414">
    <property type="entry name" value="TPR_11"/>
    <property type="match status" value="1"/>
</dbReference>
<feature type="repeat" description="TPR" evidence="3">
    <location>
        <begin position="130"/>
        <end position="163"/>
    </location>
</feature>
<dbReference type="InterPro" id="IPR051012">
    <property type="entry name" value="CellSynth/LPSAsmb/PSIAsmb"/>
</dbReference>
<evidence type="ECO:0000313" key="4">
    <source>
        <dbReference type="EMBL" id="HGS22705.1"/>
    </source>
</evidence>
<keyword evidence="2 3" id="KW-0802">TPR repeat</keyword>
<name>A0A7C4PNC1_9CHLR</name>
<evidence type="ECO:0000256" key="3">
    <source>
        <dbReference type="PROSITE-ProRule" id="PRU00339"/>
    </source>
</evidence>
<dbReference type="InterPro" id="IPR019734">
    <property type="entry name" value="TPR_rpt"/>
</dbReference>